<sequence>MAVDELQAIIQRCQILEEADFKGEDFNLFQVAGQKCLEDGYAAQLLEVIQNEKNKVIIKSMGWNLICPLVRCIFMYKQEDDKREHCLKILHQLAQLCNPKELFLGLLEQIEQTSAEQVCQTVMLLLQPLQTVLLKLQNKKAYSVGLSLAMIMNQLTPLPVPYTKQQIQEDKLGLCQCCNAVVDFAKPFVNEVVKNMEKSSEYNDMELKEELLKFCMKSLKYPLLTAQLEQVEGIEEHPFRHFAIEIINILWDIRELIPLVFLHRKGKSPHWENQEFADIERKNSADSLACLSYLMFVQHFGIDCFPMVFSPSYLLQCNMTHIEVLLKSCLLRMEDNSLLHQYLEFRDFINVPQDLVKVMTLCPIEHLRKKSLNILQLFIDKFDAEGKYTLFRCLLKTSNHAGVEGYIIKNIKDQIHLSLTKACDNIWFTGYHLISLLDLVLLLPEGAETDLLQNSDRIMASLNLLRYLVIKDSESDNQTGVWTTLAKIEQNFLKPLHVGLNMSKAHYEAEIKNKKENRRVCSVTVSGEKMPAMTTEMQLQVLHSALFTFDLIESVLARVEELIEVKIKAVMDENS</sequence>
<dbReference type="InterPro" id="IPR013877">
    <property type="entry name" value="YAP-bd/ALF4/Glomulin"/>
</dbReference>
<dbReference type="Pfam" id="PF08568">
    <property type="entry name" value="Kinetochor_Ybp2"/>
    <property type="match status" value="1"/>
</dbReference>
<reference evidence="1" key="2">
    <citation type="submission" date="2025-09" db="UniProtKB">
        <authorList>
            <consortium name="Ensembl"/>
        </authorList>
    </citation>
    <scope>IDENTIFICATION</scope>
</reference>
<accession>A0A8D0F6N9</accession>
<evidence type="ECO:0000313" key="2">
    <source>
        <dbReference type="Proteomes" id="UP000694551"/>
    </source>
</evidence>
<dbReference type="GO" id="GO:0005737">
    <property type="term" value="C:cytoplasm"/>
    <property type="evidence" value="ECO:0007669"/>
    <property type="project" value="TreeGrafter"/>
</dbReference>
<dbReference type="Proteomes" id="UP000694551">
    <property type="component" value="Unplaced"/>
</dbReference>
<reference evidence="1" key="1">
    <citation type="submission" date="2025-08" db="UniProtKB">
        <authorList>
            <consortium name="Ensembl"/>
        </authorList>
    </citation>
    <scope>IDENTIFICATION</scope>
</reference>
<keyword evidence="2" id="KW-1185">Reference proteome</keyword>
<protein>
    <submittedName>
        <fullName evidence="1">Glomulin, FKBP associated protein</fullName>
    </submittedName>
</protein>
<dbReference type="PANTHER" id="PTHR15430:SF1">
    <property type="entry name" value="GLOMULIN"/>
    <property type="match status" value="1"/>
</dbReference>
<dbReference type="InterPro" id="IPR019516">
    <property type="entry name" value="Glomulin/ALF4"/>
</dbReference>
<dbReference type="GO" id="GO:0055105">
    <property type="term" value="F:ubiquitin-protein transferase inhibitor activity"/>
    <property type="evidence" value="ECO:0007669"/>
    <property type="project" value="TreeGrafter"/>
</dbReference>
<evidence type="ECO:0000313" key="1">
    <source>
        <dbReference type="Ensembl" id="ENSSOCP00000010040.1"/>
    </source>
</evidence>
<organism evidence="1 2">
    <name type="scientific">Strix occidentalis caurina</name>
    <name type="common">northern spotted owl</name>
    <dbReference type="NCBI Taxonomy" id="311401"/>
    <lineage>
        <taxon>Eukaryota</taxon>
        <taxon>Metazoa</taxon>
        <taxon>Chordata</taxon>
        <taxon>Craniata</taxon>
        <taxon>Vertebrata</taxon>
        <taxon>Euteleostomi</taxon>
        <taxon>Archelosauria</taxon>
        <taxon>Archosauria</taxon>
        <taxon>Dinosauria</taxon>
        <taxon>Saurischia</taxon>
        <taxon>Theropoda</taxon>
        <taxon>Coelurosauria</taxon>
        <taxon>Aves</taxon>
        <taxon>Neognathae</taxon>
        <taxon>Neoaves</taxon>
        <taxon>Telluraves</taxon>
        <taxon>Strigiformes</taxon>
        <taxon>Strigidae</taxon>
        <taxon>Strix</taxon>
    </lineage>
</organism>
<dbReference type="Ensembl" id="ENSSOCT00000010299.1">
    <property type="protein sequence ID" value="ENSSOCP00000010040.1"/>
    <property type="gene ID" value="ENSSOCG00000007613.1"/>
</dbReference>
<dbReference type="AlphaFoldDB" id="A0A8D0F6N9"/>
<proteinExistence type="predicted"/>
<name>A0A8D0F6N9_STROC</name>
<dbReference type="PANTHER" id="PTHR15430">
    <property type="entry name" value="GLOMULIN"/>
    <property type="match status" value="1"/>
</dbReference>